<reference evidence="1" key="1">
    <citation type="submission" date="2021-02" db="EMBL/GenBank/DDBJ databases">
        <authorList>
            <person name="Dougan E. K."/>
            <person name="Rhodes N."/>
            <person name="Thang M."/>
            <person name="Chan C."/>
        </authorList>
    </citation>
    <scope>NUCLEOTIDE SEQUENCE</scope>
</reference>
<name>A0A813DVI8_POLGL</name>
<dbReference type="EMBL" id="CAJNNV010004207">
    <property type="protein sequence ID" value="CAE8590322.1"/>
    <property type="molecule type" value="Genomic_DNA"/>
</dbReference>
<keyword evidence="2" id="KW-1185">Reference proteome</keyword>
<dbReference type="AlphaFoldDB" id="A0A813DVI8"/>
<gene>
    <name evidence="1" type="ORF">PGLA1383_LOCUS9047</name>
</gene>
<organism evidence="1 2">
    <name type="scientific">Polarella glacialis</name>
    <name type="common">Dinoflagellate</name>
    <dbReference type="NCBI Taxonomy" id="89957"/>
    <lineage>
        <taxon>Eukaryota</taxon>
        <taxon>Sar</taxon>
        <taxon>Alveolata</taxon>
        <taxon>Dinophyceae</taxon>
        <taxon>Suessiales</taxon>
        <taxon>Suessiaceae</taxon>
        <taxon>Polarella</taxon>
    </lineage>
</organism>
<sequence length="193" mass="19842">MMAEREARFPADNNNKAVGQLPAAAVSGVLSLQQSSPSLGGAPAEAYRAETRRLGRVQSRLAEELQPLVDEVRAGIDHVVGDSKSILTMLLADTVGFQTAPPAAPALVAAATKGPSPATVRNGNFPAGCPACLAATKQKRCSWPRGEQISLARSTAGTTSNALASSDAKSPPKICIAAAFGFGPRTTFTKTAV</sequence>
<evidence type="ECO:0000313" key="1">
    <source>
        <dbReference type="EMBL" id="CAE8590322.1"/>
    </source>
</evidence>
<proteinExistence type="predicted"/>
<evidence type="ECO:0000313" key="2">
    <source>
        <dbReference type="Proteomes" id="UP000654075"/>
    </source>
</evidence>
<comment type="caution">
    <text evidence="1">The sequence shown here is derived from an EMBL/GenBank/DDBJ whole genome shotgun (WGS) entry which is preliminary data.</text>
</comment>
<dbReference type="Proteomes" id="UP000654075">
    <property type="component" value="Unassembled WGS sequence"/>
</dbReference>
<protein>
    <submittedName>
        <fullName evidence="1">Uncharacterized protein</fullName>
    </submittedName>
</protein>
<accession>A0A813DVI8</accession>
<feature type="non-terminal residue" evidence="1">
    <location>
        <position position="1"/>
    </location>
</feature>